<protein>
    <submittedName>
        <fullName evidence="2">Uncharacterized protein</fullName>
    </submittedName>
</protein>
<dbReference type="OrthoDB" id="6120729at2"/>
<dbReference type="Gene3D" id="1.10.10.610">
    <property type="entry name" value="YehU-like"/>
    <property type="match status" value="1"/>
</dbReference>
<dbReference type="RefSeq" id="WP_026340239.1">
    <property type="nucleotide sequence ID" value="NZ_AP014545.1"/>
</dbReference>
<evidence type="ECO:0000256" key="1">
    <source>
        <dbReference type="ARBA" id="ARBA00006450"/>
    </source>
</evidence>
<evidence type="ECO:0000313" key="3">
    <source>
        <dbReference type="Proteomes" id="UP000595663"/>
    </source>
</evidence>
<reference evidence="2 3" key="1">
    <citation type="journal article" date="2008" name="Int. J. Syst. Evol. Microbiol.">
        <title>Amphritea japonica sp. nov. and Amphritea balenae sp. nov., isolated from the sediment adjacent to sperm whale carcasses off Kagoshima, Japan.</title>
        <authorList>
            <person name="Miyazaki M."/>
            <person name="Nogi Y."/>
            <person name="Fujiwara Y."/>
            <person name="Kawato M."/>
            <person name="Nagahama T."/>
            <person name="Kubokawa K."/>
            <person name="Horikoshi K."/>
        </authorList>
    </citation>
    <scope>NUCLEOTIDE SEQUENCE [LARGE SCALE GENOMIC DNA]</scope>
    <source>
        <strain evidence="2 3">ATCC BAA-1530</strain>
    </source>
</reference>
<dbReference type="AlphaFoldDB" id="A0A7R6PBR3"/>
<gene>
    <name evidence="2" type="ORF">AMJAP_0612</name>
</gene>
<dbReference type="Proteomes" id="UP000595663">
    <property type="component" value="Chromosome"/>
</dbReference>
<accession>A0A7R6PBR3</accession>
<dbReference type="Pfam" id="PF06794">
    <property type="entry name" value="UPF0270"/>
    <property type="match status" value="1"/>
</dbReference>
<dbReference type="EMBL" id="AP014545">
    <property type="protein sequence ID" value="BBB25211.1"/>
    <property type="molecule type" value="Genomic_DNA"/>
</dbReference>
<name>A0A7R6PBR3_9GAMM</name>
<dbReference type="InterPro" id="IPR010648">
    <property type="entry name" value="UPF0270"/>
</dbReference>
<dbReference type="PIRSF" id="PIRSF006169">
    <property type="entry name" value="UCP006169"/>
    <property type="match status" value="1"/>
</dbReference>
<dbReference type="KEGG" id="ajp:AMJAP_0612"/>
<organism evidence="2 3">
    <name type="scientific">Amphritea japonica ATCC BAA-1530</name>
    <dbReference type="NCBI Taxonomy" id="1278309"/>
    <lineage>
        <taxon>Bacteria</taxon>
        <taxon>Pseudomonadati</taxon>
        <taxon>Pseudomonadota</taxon>
        <taxon>Gammaproteobacteria</taxon>
        <taxon>Oceanospirillales</taxon>
        <taxon>Oceanospirillaceae</taxon>
        <taxon>Amphritea</taxon>
    </lineage>
</organism>
<comment type="similarity">
    <text evidence="1">Belongs to the UPF0270 family.</text>
</comment>
<dbReference type="InterPro" id="IPR036685">
    <property type="entry name" value="YehU-like_sf"/>
</dbReference>
<dbReference type="SUPFAM" id="SSF118001">
    <property type="entry name" value="YehU-like"/>
    <property type="match status" value="1"/>
</dbReference>
<sequence length="70" mass="7820">MIIPWEQVSSETLTSMIEEFVTRDGTDYGDVEVGLETRVEQVRSKLKQGVAVILFSQSTGRCNIVARDSL</sequence>
<keyword evidence="3" id="KW-1185">Reference proteome</keyword>
<evidence type="ECO:0000313" key="2">
    <source>
        <dbReference type="EMBL" id="BBB25211.1"/>
    </source>
</evidence>
<proteinExistence type="inferred from homology"/>